<dbReference type="Pfam" id="PF03466">
    <property type="entry name" value="LysR_substrate"/>
    <property type="match status" value="1"/>
</dbReference>
<protein>
    <submittedName>
        <fullName evidence="7">LysR family transcriptional regulator</fullName>
    </submittedName>
</protein>
<keyword evidence="4" id="KW-0010">Activator</keyword>
<dbReference type="PROSITE" id="PS50931">
    <property type="entry name" value="HTH_LYSR"/>
    <property type="match status" value="1"/>
</dbReference>
<evidence type="ECO:0000256" key="3">
    <source>
        <dbReference type="ARBA" id="ARBA00023125"/>
    </source>
</evidence>
<dbReference type="Proteomes" id="UP001175604">
    <property type="component" value="Unassembled WGS sequence"/>
</dbReference>
<evidence type="ECO:0000259" key="6">
    <source>
        <dbReference type="PROSITE" id="PS50931"/>
    </source>
</evidence>
<dbReference type="SUPFAM" id="SSF46785">
    <property type="entry name" value="Winged helix' DNA-binding domain"/>
    <property type="match status" value="1"/>
</dbReference>
<comment type="similarity">
    <text evidence="1">Belongs to the LysR transcriptional regulatory family.</text>
</comment>
<evidence type="ECO:0000256" key="5">
    <source>
        <dbReference type="ARBA" id="ARBA00023163"/>
    </source>
</evidence>
<reference evidence="7" key="1">
    <citation type="submission" date="2023-06" db="EMBL/GenBank/DDBJ databases">
        <title>full genome analysis of Phenantherene degrader P3.</title>
        <authorList>
            <person name="Akbar A."/>
            <person name="Rahmeh R."/>
            <person name="Kishk M."/>
        </authorList>
    </citation>
    <scope>NUCLEOTIDE SEQUENCE</scope>
    <source>
        <strain evidence="7">P3</strain>
    </source>
</reference>
<keyword evidence="5" id="KW-0804">Transcription</keyword>
<evidence type="ECO:0000256" key="2">
    <source>
        <dbReference type="ARBA" id="ARBA00023015"/>
    </source>
</evidence>
<name>A0ABT7W394_9BORD</name>
<keyword evidence="8" id="KW-1185">Reference proteome</keyword>
<feature type="domain" description="HTH lysR-type" evidence="6">
    <location>
        <begin position="1"/>
        <end position="58"/>
    </location>
</feature>
<proteinExistence type="inferred from homology"/>
<dbReference type="SUPFAM" id="SSF53850">
    <property type="entry name" value="Periplasmic binding protein-like II"/>
    <property type="match status" value="1"/>
</dbReference>
<dbReference type="PANTHER" id="PTHR30293">
    <property type="entry name" value="TRANSCRIPTIONAL REGULATORY PROTEIN NAC-RELATED"/>
    <property type="match status" value="1"/>
</dbReference>
<evidence type="ECO:0000256" key="4">
    <source>
        <dbReference type="ARBA" id="ARBA00023159"/>
    </source>
</evidence>
<dbReference type="InterPro" id="IPR036390">
    <property type="entry name" value="WH_DNA-bd_sf"/>
</dbReference>
<organism evidence="7 8">
    <name type="scientific">Bordetella petrii</name>
    <dbReference type="NCBI Taxonomy" id="94624"/>
    <lineage>
        <taxon>Bacteria</taxon>
        <taxon>Pseudomonadati</taxon>
        <taxon>Pseudomonadota</taxon>
        <taxon>Betaproteobacteria</taxon>
        <taxon>Burkholderiales</taxon>
        <taxon>Alcaligenaceae</taxon>
        <taxon>Bordetella</taxon>
    </lineage>
</organism>
<evidence type="ECO:0000313" key="8">
    <source>
        <dbReference type="Proteomes" id="UP001175604"/>
    </source>
</evidence>
<dbReference type="InterPro" id="IPR036388">
    <property type="entry name" value="WH-like_DNA-bd_sf"/>
</dbReference>
<accession>A0ABT7W394</accession>
<comment type="caution">
    <text evidence="7">The sequence shown here is derived from an EMBL/GenBank/DDBJ whole genome shotgun (WGS) entry which is preliminary data.</text>
</comment>
<dbReference type="EMBL" id="JAUDJE010000008">
    <property type="protein sequence ID" value="MDM9559653.1"/>
    <property type="molecule type" value="Genomic_DNA"/>
</dbReference>
<dbReference type="RefSeq" id="WP_051439279.1">
    <property type="nucleotide sequence ID" value="NZ_JAUDJE010000008.1"/>
</dbReference>
<dbReference type="Pfam" id="PF00126">
    <property type="entry name" value="HTH_1"/>
    <property type="match status" value="1"/>
</dbReference>
<dbReference type="PRINTS" id="PR00039">
    <property type="entry name" value="HTHLYSR"/>
</dbReference>
<evidence type="ECO:0000256" key="1">
    <source>
        <dbReference type="ARBA" id="ARBA00009437"/>
    </source>
</evidence>
<dbReference type="Gene3D" id="1.10.10.10">
    <property type="entry name" value="Winged helix-like DNA-binding domain superfamily/Winged helix DNA-binding domain"/>
    <property type="match status" value="1"/>
</dbReference>
<dbReference type="InterPro" id="IPR005119">
    <property type="entry name" value="LysR_subst-bd"/>
</dbReference>
<keyword evidence="3" id="KW-0238">DNA-binding</keyword>
<dbReference type="PANTHER" id="PTHR30293:SF0">
    <property type="entry name" value="NITROGEN ASSIMILATION REGULATORY PROTEIN NAC"/>
    <property type="match status" value="1"/>
</dbReference>
<gene>
    <name evidence="7" type="ORF">QUC21_11485</name>
</gene>
<dbReference type="Gene3D" id="3.40.190.10">
    <property type="entry name" value="Periplasmic binding protein-like II"/>
    <property type="match status" value="2"/>
</dbReference>
<sequence length="297" mass="32450">MTLTQLRYFLAIIRCGSISGAAAQIHVAQPAISQRLRQLEEELGQVLFKRLPRGIELTPAGHYLKEHALEILRRVDSVHDDLKSSDTNPFGNVTLGMSTAVNTKFCVSVLERVTQAYPNIRLALTEHMSGTLLEWTQAGRIDLAVVYDVPTDTPLAVHSLGREDLYLVSDPAFKRRLAPTVSLADLIDLELILPAFPQTLRLMIEKTFADHLGKAPKVLLDVDSTYAIKKLVSAGKGQSILSVHSVGDEIRRGELALTPIADPPITRTINLVTHPNRAADAAVRAVHRVVDAVLAAG</sequence>
<evidence type="ECO:0000313" key="7">
    <source>
        <dbReference type="EMBL" id="MDM9559653.1"/>
    </source>
</evidence>
<dbReference type="InterPro" id="IPR000847">
    <property type="entry name" value="LysR_HTH_N"/>
</dbReference>
<keyword evidence="2" id="KW-0805">Transcription regulation</keyword>